<dbReference type="EMBL" id="JAFMYU010000002">
    <property type="protein sequence ID" value="MBO0930036.1"/>
    <property type="molecule type" value="Genomic_DNA"/>
</dbReference>
<accession>A0A939G4U6</accession>
<protein>
    <submittedName>
        <fullName evidence="1">Uncharacterized protein</fullName>
    </submittedName>
</protein>
<gene>
    <name evidence="1" type="ORF">J2I48_03480</name>
</gene>
<reference evidence="1 2" key="1">
    <citation type="submission" date="2021-03" db="EMBL/GenBank/DDBJ databases">
        <title>Fibrella sp. HMF5036 genome sequencing and assembly.</title>
        <authorList>
            <person name="Kang H."/>
            <person name="Kim H."/>
            <person name="Bae S."/>
            <person name="Joh K."/>
        </authorList>
    </citation>
    <scope>NUCLEOTIDE SEQUENCE [LARGE SCALE GENOMIC DNA]</scope>
    <source>
        <strain evidence="1 2">HMF5036</strain>
    </source>
</reference>
<dbReference type="AlphaFoldDB" id="A0A939G4U6"/>
<keyword evidence="2" id="KW-1185">Reference proteome</keyword>
<evidence type="ECO:0000313" key="1">
    <source>
        <dbReference type="EMBL" id="MBO0930036.1"/>
    </source>
</evidence>
<evidence type="ECO:0000313" key="2">
    <source>
        <dbReference type="Proteomes" id="UP000664795"/>
    </source>
</evidence>
<sequence>MAQSDTLNRIKHSIGVEYARVFFSRGDIWGDALRIQHNVSFGKQQLINLQTSVGMLQKQRYSSEAGFGSGLQAAYYSFDLGPKLNIGLLGSKISLMAGYAWLWGNELQPGYAVGIVKPGDAVYFLVEPREPAAIFVNKLYDGPALQMQIAVPLNERFSIAVTGRTLIVYTKEQRDQFFTARINNMTASLGIMAQYAF</sequence>
<name>A0A939G4U6_9BACT</name>
<proteinExistence type="predicted"/>
<comment type="caution">
    <text evidence="1">The sequence shown here is derived from an EMBL/GenBank/DDBJ whole genome shotgun (WGS) entry which is preliminary data.</text>
</comment>
<dbReference type="RefSeq" id="WP_207334002.1">
    <property type="nucleotide sequence ID" value="NZ_JAFMYU010000002.1"/>
</dbReference>
<dbReference type="Proteomes" id="UP000664795">
    <property type="component" value="Unassembled WGS sequence"/>
</dbReference>
<organism evidence="1 2">
    <name type="scientific">Fibrella aquatilis</name>
    <dbReference type="NCBI Taxonomy" id="2817059"/>
    <lineage>
        <taxon>Bacteria</taxon>
        <taxon>Pseudomonadati</taxon>
        <taxon>Bacteroidota</taxon>
        <taxon>Cytophagia</taxon>
        <taxon>Cytophagales</taxon>
        <taxon>Spirosomataceae</taxon>
        <taxon>Fibrella</taxon>
    </lineage>
</organism>